<evidence type="ECO:0000313" key="2">
    <source>
        <dbReference type="Proteomes" id="UP001549019"/>
    </source>
</evidence>
<name>A0ABV2E5P5_9STAP</name>
<dbReference type="Proteomes" id="UP001549019">
    <property type="component" value="Unassembled WGS sequence"/>
</dbReference>
<proteinExistence type="predicted"/>
<sequence>MLEQSEIPETLEVGQVYTVNVIKQYLQTHKASYIGSSIYDSRASDMCRIEDALKGNLHSYEDGYTHFSKNYQEIYKLSKV</sequence>
<protein>
    <submittedName>
        <fullName evidence="1">Uncharacterized protein</fullName>
    </submittedName>
</protein>
<accession>A0ABV2E5P5</accession>
<dbReference type="EMBL" id="JBDZDV010000001">
    <property type="protein sequence ID" value="MET3109747.1"/>
    <property type="molecule type" value="Genomic_DNA"/>
</dbReference>
<organism evidence="1 2">
    <name type="scientific">Salinicoccus halitifaciens</name>
    <dbReference type="NCBI Taxonomy" id="1073415"/>
    <lineage>
        <taxon>Bacteria</taxon>
        <taxon>Bacillati</taxon>
        <taxon>Bacillota</taxon>
        <taxon>Bacilli</taxon>
        <taxon>Bacillales</taxon>
        <taxon>Staphylococcaceae</taxon>
        <taxon>Salinicoccus</taxon>
    </lineage>
</organism>
<gene>
    <name evidence="1" type="ORF">ABHD89_000135</name>
</gene>
<comment type="caution">
    <text evidence="1">The sequence shown here is derived from an EMBL/GenBank/DDBJ whole genome shotgun (WGS) entry which is preliminary data.</text>
</comment>
<keyword evidence="2" id="KW-1185">Reference proteome</keyword>
<reference evidence="1 2" key="1">
    <citation type="submission" date="2024-05" db="EMBL/GenBank/DDBJ databases">
        <title>Genomic Encyclopedia of Type Strains, Phase IV (KMG-IV): sequencing the most valuable type-strain genomes for metagenomic binning, comparative biology and taxonomic classification.</title>
        <authorList>
            <person name="Goeker M."/>
        </authorList>
    </citation>
    <scope>NUCLEOTIDE SEQUENCE [LARGE SCALE GENOMIC DNA]</scope>
    <source>
        <strain evidence="1 2">DSM 25286</strain>
    </source>
</reference>
<evidence type="ECO:0000313" key="1">
    <source>
        <dbReference type="EMBL" id="MET3109747.1"/>
    </source>
</evidence>
<dbReference type="RefSeq" id="WP_230820913.1">
    <property type="nucleotide sequence ID" value="NZ_JAJNCU010000001.1"/>
</dbReference>